<dbReference type="Pfam" id="PF04615">
    <property type="entry name" value="Utp14"/>
    <property type="match status" value="1"/>
</dbReference>
<keyword evidence="6" id="KW-1185">Reference proteome</keyword>
<feature type="compositionally biased region" description="Low complexity" evidence="4">
    <location>
        <begin position="762"/>
        <end position="772"/>
    </location>
</feature>
<reference evidence="5 6" key="1">
    <citation type="journal article" date="2019" name="Sci. Rep.">
        <title>A multi-omics analysis of the grapevine pathogen Lasiodiplodia theobromae reveals that temperature affects the expression of virulence- and pathogenicity-related genes.</title>
        <authorList>
            <person name="Felix C."/>
            <person name="Meneses R."/>
            <person name="Goncalves M.F.M."/>
            <person name="Tilleman L."/>
            <person name="Duarte A.S."/>
            <person name="Jorrin-Novo J.V."/>
            <person name="Van de Peer Y."/>
            <person name="Deforce D."/>
            <person name="Van Nieuwerburgh F."/>
            <person name="Esteves A.C."/>
            <person name="Alves A."/>
        </authorList>
    </citation>
    <scope>NUCLEOTIDE SEQUENCE [LARGE SCALE GENOMIC DNA]</scope>
    <source>
        <strain evidence="5 6">LA-SOL3</strain>
    </source>
</reference>
<feature type="compositionally biased region" description="Polar residues" evidence="4">
    <location>
        <begin position="254"/>
        <end position="268"/>
    </location>
</feature>
<feature type="region of interest" description="Disordered" evidence="4">
    <location>
        <begin position="1"/>
        <end position="292"/>
    </location>
</feature>
<evidence type="ECO:0000256" key="2">
    <source>
        <dbReference type="ARBA" id="ARBA00022553"/>
    </source>
</evidence>
<evidence type="ECO:0000256" key="1">
    <source>
        <dbReference type="ARBA" id="ARBA00004604"/>
    </source>
</evidence>
<dbReference type="PANTHER" id="PTHR14150">
    <property type="entry name" value="U3 SMALL NUCLEOLAR RNA-ASSOCIATED PROTEIN 14"/>
    <property type="match status" value="1"/>
</dbReference>
<feature type="compositionally biased region" description="Basic and acidic residues" evidence="4">
    <location>
        <begin position="339"/>
        <end position="352"/>
    </location>
</feature>
<dbReference type="AlphaFoldDB" id="A0A5N5DPX4"/>
<sequence>MARRVARSSASASKPRTARKKNQKRGLDAFTIAEREVGDNTKIRQHRLGEAEDDNPRRKRQRVDHDDEASEEDDRPSRPRKKSAKGRFDELDVSEGSDSDGNTWRMGEVDEEDDSDIDSDEAFDESDEERFADFSFRGSSTNKAKKGKTKAARPVDEDGDIDLDEDEEGDEEDSDDDSLGSEAVDLAQMLDDYEEEQNQAKSKGKRSNKQRNNVDDDSEQDDSDEDDEEDEESEASDFQMSDGEDDDRDEGKLSQLQDFISTISQGPETKNKKGRAEDIHEGTAPSEFGVGASQKLDIGDLLAGTNDPNAKKIIKMLKDNKSSTRKGIPGKLEAPLPKRQQDKLDRAVANEKAKETLERWVDTVKQNRRAEHISFPIRDPDAQEPLGTKAFLPISASKPANDLESTIQSIMEESGLSVGKKSEDQIAEFEELQTNKMPIEEVMARRAELRKARDLLFREEVRAKRLKKIKSKSYRRVHRKERERLEEQERQALAEAGVDISDEERERNDRRRAEERMGAKHRESKWAKGIKATGRAAWDEDAREGLTEMARRNEELRRRIEGKDVRDEEEEDVTDLSSEDDDEGDSDADEARRLRRQLDRVDAADSAEGGGLSKLAGLKFMQRAEAAQKARNDEDIERVRRELAVEDGEKEFEDDFDQPQSIGRKVFGPSSNKGTQPSKKPVRNEFEEQPGSDDEADEDDEVKFVLDSKNQQSKAQNKQKKSQKGGLNRNMTLARQPSEEPQDNLWLAGPSKGDTKSKSTSRKGTSSGSGPTLDVSGSVTSNTTAQPKAKVKATEAPAPTDADGWTVVTYRNQEGSDEESEREPENPFVLRKESLVEKAFAGDEVAETFEAEKRAIEKEEGDKVIDNTLPGWGSWTGDGLSKRDKKRTTRRFLTTEKGVEKDKRKDAKLKNVIMNEKRVKKNAKYMASSLPFPHESKQVYESTLRRPLGPEFNTKQVFQDSTKPRVMVKPGVVIKPLSKPLA</sequence>
<keyword evidence="2" id="KW-0597">Phosphoprotein</keyword>
<dbReference type="GO" id="GO:0006364">
    <property type="term" value="P:rRNA processing"/>
    <property type="evidence" value="ECO:0007669"/>
    <property type="project" value="InterPro"/>
</dbReference>
<feature type="region of interest" description="Disordered" evidence="4">
    <location>
        <begin position="318"/>
        <end position="352"/>
    </location>
</feature>
<feature type="compositionally biased region" description="Acidic residues" evidence="4">
    <location>
        <begin position="645"/>
        <end position="657"/>
    </location>
</feature>
<protein>
    <submittedName>
        <fullName evidence="5">U3 small nucleolar RNA-associated protein 14</fullName>
    </submittedName>
</protein>
<name>A0A5N5DPX4_9PEZI</name>
<dbReference type="PANTHER" id="PTHR14150:SF12">
    <property type="entry name" value="U3 SMALL NUCLEOLAR RNA-ASSOCIATED PROTEIN 14 HOMOLOG A"/>
    <property type="match status" value="1"/>
</dbReference>
<evidence type="ECO:0000313" key="5">
    <source>
        <dbReference type="EMBL" id="KAB2579391.1"/>
    </source>
</evidence>
<feature type="compositionally biased region" description="Acidic residues" evidence="4">
    <location>
        <begin position="109"/>
        <end position="130"/>
    </location>
</feature>
<proteinExistence type="predicted"/>
<dbReference type="GO" id="GO:0032040">
    <property type="term" value="C:small-subunit processome"/>
    <property type="evidence" value="ECO:0007669"/>
    <property type="project" value="InterPro"/>
</dbReference>
<keyword evidence="3" id="KW-0539">Nucleus</keyword>
<comment type="caution">
    <text evidence="5">The sequence shown here is derived from an EMBL/GenBank/DDBJ whole genome shotgun (WGS) entry which is preliminary data.</text>
</comment>
<feature type="compositionally biased region" description="Basic and acidic residues" evidence="4">
    <location>
        <begin position="480"/>
        <end position="492"/>
    </location>
</feature>
<feature type="compositionally biased region" description="Basic and acidic residues" evidence="4">
    <location>
        <begin position="537"/>
        <end position="566"/>
    </location>
</feature>
<feature type="compositionally biased region" description="Basic and acidic residues" evidence="4">
    <location>
        <begin position="269"/>
        <end position="281"/>
    </location>
</feature>
<evidence type="ECO:0000256" key="4">
    <source>
        <dbReference type="SAM" id="MobiDB-lite"/>
    </source>
</evidence>
<feature type="region of interest" description="Disordered" evidence="4">
    <location>
        <begin position="472"/>
        <end position="618"/>
    </location>
</feature>
<feature type="compositionally biased region" description="Acidic residues" evidence="4">
    <location>
        <begin position="215"/>
        <end position="235"/>
    </location>
</feature>
<dbReference type="InterPro" id="IPR006709">
    <property type="entry name" value="SSU_processome_Utp14"/>
</dbReference>
<feature type="region of interest" description="Disordered" evidence="4">
    <location>
        <begin position="642"/>
        <end position="830"/>
    </location>
</feature>
<feature type="compositionally biased region" description="Acidic residues" evidence="4">
    <location>
        <begin position="687"/>
        <end position="701"/>
    </location>
</feature>
<gene>
    <name evidence="5" type="primary">UTP14</name>
    <name evidence="5" type="ORF">DBV05_g1969</name>
</gene>
<feature type="compositionally biased region" description="Polar residues" evidence="4">
    <location>
        <begin position="669"/>
        <end position="678"/>
    </location>
</feature>
<feature type="compositionally biased region" description="Acidic residues" evidence="4">
    <location>
        <begin position="567"/>
        <end position="588"/>
    </location>
</feature>
<evidence type="ECO:0000256" key="3">
    <source>
        <dbReference type="ARBA" id="ARBA00023242"/>
    </source>
</evidence>
<dbReference type="Proteomes" id="UP000325902">
    <property type="component" value="Unassembled WGS sequence"/>
</dbReference>
<dbReference type="OrthoDB" id="277439at2759"/>
<feature type="compositionally biased region" description="Acidic residues" evidence="4">
    <location>
        <begin position="157"/>
        <end position="179"/>
    </location>
</feature>
<feature type="compositionally biased region" description="Polar residues" evidence="4">
    <location>
        <begin position="775"/>
        <end position="786"/>
    </location>
</feature>
<feature type="compositionally biased region" description="Basic and acidic residues" evidence="4">
    <location>
        <begin position="33"/>
        <end position="56"/>
    </location>
</feature>
<dbReference type="EMBL" id="VCHE01000007">
    <property type="protein sequence ID" value="KAB2579391.1"/>
    <property type="molecule type" value="Genomic_DNA"/>
</dbReference>
<comment type="subcellular location">
    <subcellularLocation>
        <location evidence="1">Nucleus</location>
        <location evidence="1">Nucleolus</location>
    </subcellularLocation>
</comment>
<evidence type="ECO:0000313" key="6">
    <source>
        <dbReference type="Proteomes" id="UP000325902"/>
    </source>
</evidence>
<organism evidence="5 6">
    <name type="scientific">Lasiodiplodia theobromae</name>
    <dbReference type="NCBI Taxonomy" id="45133"/>
    <lineage>
        <taxon>Eukaryota</taxon>
        <taxon>Fungi</taxon>
        <taxon>Dikarya</taxon>
        <taxon>Ascomycota</taxon>
        <taxon>Pezizomycotina</taxon>
        <taxon>Dothideomycetes</taxon>
        <taxon>Dothideomycetes incertae sedis</taxon>
        <taxon>Botryosphaeriales</taxon>
        <taxon>Botryosphaeriaceae</taxon>
        <taxon>Lasiodiplodia</taxon>
    </lineage>
</organism>
<feature type="compositionally biased region" description="Basic and acidic residues" evidence="4">
    <location>
        <begin position="504"/>
        <end position="526"/>
    </location>
</feature>
<feature type="region of interest" description="Disordered" evidence="4">
    <location>
        <begin position="865"/>
        <end position="887"/>
    </location>
</feature>
<accession>A0A5N5DPX4</accession>
<feature type="compositionally biased region" description="Basic and acidic residues" evidence="4">
    <location>
        <begin position="589"/>
        <end position="603"/>
    </location>
</feature>